<gene>
    <name evidence="1" type="ORF">R1flu_003405</name>
</gene>
<comment type="caution">
    <text evidence="1">The sequence shown here is derived from an EMBL/GenBank/DDBJ whole genome shotgun (WGS) entry which is preliminary data.</text>
</comment>
<protein>
    <submittedName>
        <fullName evidence="1">Uncharacterized protein</fullName>
    </submittedName>
</protein>
<organism evidence="1 2">
    <name type="scientific">Riccia fluitans</name>
    <dbReference type="NCBI Taxonomy" id="41844"/>
    <lineage>
        <taxon>Eukaryota</taxon>
        <taxon>Viridiplantae</taxon>
        <taxon>Streptophyta</taxon>
        <taxon>Embryophyta</taxon>
        <taxon>Marchantiophyta</taxon>
        <taxon>Marchantiopsida</taxon>
        <taxon>Marchantiidae</taxon>
        <taxon>Marchantiales</taxon>
        <taxon>Ricciaceae</taxon>
        <taxon>Riccia</taxon>
    </lineage>
</organism>
<reference evidence="1 2" key="1">
    <citation type="submission" date="2024-09" db="EMBL/GenBank/DDBJ databases">
        <title>Chromosome-scale assembly of Riccia fluitans.</title>
        <authorList>
            <person name="Paukszto L."/>
            <person name="Sawicki J."/>
            <person name="Karawczyk K."/>
            <person name="Piernik-Szablinska J."/>
            <person name="Szczecinska M."/>
            <person name="Mazdziarz M."/>
        </authorList>
    </citation>
    <scope>NUCLEOTIDE SEQUENCE [LARGE SCALE GENOMIC DNA]</scope>
    <source>
        <strain evidence="1">Rf_01</strain>
        <tissue evidence="1">Aerial parts of the thallus</tissue>
    </source>
</reference>
<sequence>MLLLGGNRSIGIQHFLPSTNEKSGSPARIDTVDFCFVLRTLCSYCIDQELNGTGGTICFFGERRTTDAENYREITSVAVDKVSCAILNYTVVRYQFKIIRRV</sequence>
<accession>A0ABD1Y918</accession>
<dbReference type="AlphaFoldDB" id="A0ABD1Y918"/>
<evidence type="ECO:0000313" key="2">
    <source>
        <dbReference type="Proteomes" id="UP001605036"/>
    </source>
</evidence>
<name>A0ABD1Y918_9MARC</name>
<evidence type="ECO:0000313" key="1">
    <source>
        <dbReference type="EMBL" id="KAL2623200.1"/>
    </source>
</evidence>
<proteinExistence type="predicted"/>
<dbReference type="EMBL" id="JBHFFA010000006">
    <property type="protein sequence ID" value="KAL2623200.1"/>
    <property type="molecule type" value="Genomic_DNA"/>
</dbReference>
<keyword evidence="2" id="KW-1185">Reference proteome</keyword>
<dbReference type="Proteomes" id="UP001605036">
    <property type="component" value="Unassembled WGS sequence"/>
</dbReference>